<dbReference type="InterPro" id="IPR012677">
    <property type="entry name" value="Nucleotide-bd_a/b_plait_sf"/>
</dbReference>
<evidence type="ECO:0000313" key="6">
    <source>
        <dbReference type="EMBL" id="RCN23671.1"/>
    </source>
</evidence>
<name>A0A368EVK6_ANCCA</name>
<gene>
    <name evidence="6" type="ORF">ANCCAN_30642</name>
</gene>
<evidence type="ECO:0000256" key="2">
    <source>
        <dbReference type="ARBA" id="ARBA00022884"/>
    </source>
</evidence>
<dbReference type="PROSITE" id="PS50102">
    <property type="entry name" value="RRM"/>
    <property type="match status" value="1"/>
</dbReference>
<feature type="compositionally biased region" description="Low complexity" evidence="4">
    <location>
        <begin position="1"/>
        <end position="12"/>
    </location>
</feature>
<dbReference type="GO" id="GO:0003723">
    <property type="term" value="F:RNA binding"/>
    <property type="evidence" value="ECO:0007669"/>
    <property type="project" value="UniProtKB-UniRule"/>
</dbReference>
<proteinExistence type="predicted"/>
<dbReference type="SUPFAM" id="SSF54928">
    <property type="entry name" value="RNA-binding domain, RBD"/>
    <property type="match status" value="1"/>
</dbReference>
<dbReference type="Gene3D" id="3.30.70.330">
    <property type="match status" value="1"/>
</dbReference>
<feature type="region of interest" description="Disordered" evidence="4">
    <location>
        <begin position="1"/>
        <end position="20"/>
    </location>
</feature>
<evidence type="ECO:0000256" key="1">
    <source>
        <dbReference type="ARBA" id="ARBA00022737"/>
    </source>
</evidence>
<evidence type="ECO:0000313" key="7">
    <source>
        <dbReference type="Proteomes" id="UP000252519"/>
    </source>
</evidence>
<organism evidence="6 7">
    <name type="scientific">Ancylostoma caninum</name>
    <name type="common">Dog hookworm</name>
    <dbReference type="NCBI Taxonomy" id="29170"/>
    <lineage>
        <taxon>Eukaryota</taxon>
        <taxon>Metazoa</taxon>
        <taxon>Ecdysozoa</taxon>
        <taxon>Nematoda</taxon>
        <taxon>Chromadorea</taxon>
        <taxon>Rhabditida</taxon>
        <taxon>Rhabditina</taxon>
        <taxon>Rhabditomorpha</taxon>
        <taxon>Strongyloidea</taxon>
        <taxon>Ancylostomatidae</taxon>
        <taxon>Ancylostomatinae</taxon>
        <taxon>Ancylostoma</taxon>
    </lineage>
</organism>
<comment type="caution">
    <text evidence="6">The sequence shown here is derived from an EMBL/GenBank/DDBJ whole genome shotgun (WGS) entry which is preliminary data.</text>
</comment>
<dbReference type="PANTHER" id="PTHR13976">
    <property type="entry name" value="HETEROGENEOUS NUCLEAR RIBONUCLEOPROTEIN-RELATED"/>
    <property type="match status" value="1"/>
</dbReference>
<keyword evidence="2 3" id="KW-0694">RNA-binding</keyword>
<sequence>MPADQDTSSSRPSGRDRDRNFLDVFASRGGSYRDRRDRDYDYGRGSSRMMGMMMAAPFGEGVVRLRGLPYGARERDIYDFFAPLSIVPDGIILPDDRTAAKTNGEAYVVFVDQETADRALMRHMKNMQHRHLAEELTINYPNFSVPIPGRWEELRDLNVCTSSCTGLVPPSLTHRTRPSPLV</sequence>
<evidence type="ECO:0000256" key="4">
    <source>
        <dbReference type="SAM" id="MobiDB-lite"/>
    </source>
</evidence>
<dbReference type="OrthoDB" id="431068at2759"/>
<protein>
    <recommendedName>
        <fullName evidence="5">RRM domain-containing protein</fullName>
    </recommendedName>
</protein>
<dbReference type="EMBL" id="JOJR01025214">
    <property type="protein sequence ID" value="RCN23671.1"/>
    <property type="molecule type" value="Genomic_DNA"/>
</dbReference>
<dbReference type="Proteomes" id="UP000252519">
    <property type="component" value="Unassembled WGS sequence"/>
</dbReference>
<dbReference type="InterPro" id="IPR035979">
    <property type="entry name" value="RBD_domain_sf"/>
</dbReference>
<dbReference type="AlphaFoldDB" id="A0A368EVK6"/>
<dbReference type="SMART" id="SM00360">
    <property type="entry name" value="RRM"/>
    <property type="match status" value="1"/>
</dbReference>
<keyword evidence="7" id="KW-1185">Reference proteome</keyword>
<dbReference type="InterPro" id="IPR050666">
    <property type="entry name" value="ESRP"/>
</dbReference>
<dbReference type="InterPro" id="IPR000504">
    <property type="entry name" value="RRM_dom"/>
</dbReference>
<evidence type="ECO:0000256" key="3">
    <source>
        <dbReference type="PROSITE-ProRule" id="PRU00176"/>
    </source>
</evidence>
<accession>A0A368EVK6</accession>
<reference evidence="6 7" key="1">
    <citation type="submission" date="2014-10" db="EMBL/GenBank/DDBJ databases">
        <title>Draft genome of the hookworm Ancylostoma caninum.</title>
        <authorList>
            <person name="Mitreva M."/>
        </authorList>
    </citation>
    <scope>NUCLEOTIDE SEQUENCE [LARGE SCALE GENOMIC DNA]</scope>
    <source>
        <strain evidence="6 7">Baltimore</strain>
    </source>
</reference>
<dbReference type="Pfam" id="PF00076">
    <property type="entry name" value="RRM_1"/>
    <property type="match status" value="1"/>
</dbReference>
<feature type="domain" description="RRM" evidence="5">
    <location>
        <begin position="61"/>
        <end position="143"/>
    </location>
</feature>
<evidence type="ECO:0000259" key="5">
    <source>
        <dbReference type="PROSITE" id="PS50102"/>
    </source>
</evidence>
<dbReference type="STRING" id="29170.A0A368EVK6"/>
<keyword evidence="1" id="KW-0677">Repeat</keyword>